<reference evidence="3" key="1">
    <citation type="journal article" date="2020" name="Nat. Genet.">
        <title>Genomic diversifications of five Gossypium allopolyploid species and their impact on cotton improvement.</title>
        <authorList>
            <person name="Chen Z.J."/>
            <person name="Sreedasyam A."/>
            <person name="Ando A."/>
            <person name="Song Q."/>
            <person name="De Santiago L.M."/>
            <person name="Hulse-Kemp A.M."/>
            <person name="Ding M."/>
            <person name="Ye W."/>
            <person name="Kirkbride R.C."/>
            <person name="Jenkins J."/>
            <person name="Plott C."/>
            <person name="Lovell J."/>
            <person name="Lin Y.M."/>
            <person name="Vaughn R."/>
            <person name="Liu B."/>
            <person name="Simpson S."/>
            <person name="Scheffler B.E."/>
            <person name="Wen L."/>
            <person name="Saski C.A."/>
            <person name="Grover C.E."/>
            <person name="Hu G."/>
            <person name="Conover J.L."/>
            <person name="Carlson J.W."/>
            <person name="Shu S."/>
            <person name="Boston L.B."/>
            <person name="Williams M."/>
            <person name="Peterson D.G."/>
            <person name="McGee K."/>
            <person name="Jones D.C."/>
            <person name="Wendel J.F."/>
            <person name="Stelly D.M."/>
            <person name="Grimwood J."/>
            <person name="Schmutz J."/>
        </authorList>
    </citation>
    <scope>NUCLEOTIDE SEQUENCE [LARGE SCALE GENOMIC DNA]</scope>
    <source>
        <strain evidence="3">cv. TM-1</strain>
    </source>
</reference>
<dbReference type="InterPro" id="IPR036047">
    <property type="entry name" value="F-box-like_dom_sf"/>
</dbReference>
<dbReference type="SMART" id="SM00256">
    <property type="entry name" value="FBOX"/>
    <property type="match status" value="1"/>
</dbReference>
<dbReference type="Gene3D" id="1.20.1280.50">
    <property type="match status" value="1"/>
</dbReference>
<feature type="domain" description="F-box" evidence="2">
    <location>
        <begin position="46"/>
        <end position="91"/>
    </location>
</feature>
<name>A0A1U8NYL1_GOSHI</name>
<dbReference type="KEGG" id="ghi:107952406"/>
<proteinExistence type="predicted"/>
<reference evidence="4" key="2">
    <citation type="submission" date="2025-08" db="UniProtKB">
        <authorList>
            <consortium name="RefSeq"/>
        </authorList>
    </citation>
    <scope>IDENTIFICATION</scope>
</reference>
<dbReference type="CDD" id="cd22157">
    <property type="entry name" value="F-box_AtFBW1-like"/>
    <property type="match status" value="1"/>
</dbReference>
<keyword evidence="3" id="KW-1185">Reference proteome</keyword>
<gene>
    <name evidence="4" type="primary">LOC107952406</name>
</gene>
<dbReference type="InterPro" id="IPR017451">
    <property type="entry name" value="F-box-assoc_interact_dom"/>
</dbReference>
<dbReference type="InterPro" id="IPR050796">
    <property type="entry name" value="SCF_F-box_component"/>
</dbReference>
<feature type="region of interest" description="Disordered" evidence="1">
    <location>
        <begin position="1"/>
        <end position="29"/>
    </location>
</feature>
<protein>
    <submittedName>
        <fullName evidence="4">F-box protein CPR1</fullName>
    </submittedName>
</protein>
<dbReference type="STRING" id="3635.A0A1U8NYL1"/>
<evidence type="ECO:0000313" key="4">
    <source>
        <dbReference type="RefSeq" id="XP_016743153.1"/>
    </source>
</evidence>
<dbReference type="OrthoDB" id="591557at2759"/>
<accession>A0A1U8NYL1</accession>
<sequence length="410" mass="46743">MVEGMSLEGSFSSDFKENDKGVERRRRKPPWGCGRLSKLEMELRNPAVSINVPTDVITGILSRLPVKNLVRFKCVSKPWNSLIDGSYLSNLQLRRSFTSNANIKLLLDIYSEFDEYKAYSVDFDSLDNLEELPRPLSTTSFGVSSRIFGSCNGLLAISHDEAGIALWNPSTKECHYPPKLTIGDMYDEIILGFGYDVINKDYKVVQMLSSGKLVMIYSLKANSWKRIKDCPYEITFHVSQDGSVHWVGVGNDKDDDARVNDDARVIFGLDLGIEEFHQLPGPESDISYKNFGYRSVGLLGGSLCVFRVIYHRDNIVLWVMKEYGVMESWTEDFYVSRDECWQWCTYYTRAISYSRRGDRVLLEDGGRPRQPAWFNLDKRTREVVDIPGAPKHFNAIIYVESLASARPGNH</sequence>
<evidence type="ECO:0000259" key="2">
    <source>
        <dbReference type="PROSITE" id="PS50181"/>
    </source>
</evidence>
<evidence type="ECO:0000313" key="3">
    <source>
        <dbReference type="Proteomes" id="UP000818029"/>
    </source>
</evidence>
<dbReference type="PaxDb" id="3635-A0A1U8NYL1"/>
<dbReference type="GeneID" id="107952406"/>
<dbReference type="PANTHER" id="PTHR31672">
    <property type="entry name" value="BNACNNG10540D PROTEIN"/>
    <property type="match status" value="1"/>
</dbReference>
<dbReference type="Pfam" id="PF07734">
    <property type="entry name" value="FBA_1"/>
    <property type="match status" value="1"/>
</dbReference>
<dbReference type="AlphaFoldDB" id="A0A1U8NYL1"/>
<dbReference type="RefSeq" id="XP_016743153.1">
    <property type="nucleotide sequence ID" value="XM_016887664.2"/>
</dbReference>
<dbReference type="Pfam" id="PF00646">
    <property type="entry name" value="F-box"/>
    <property type="match status" value="1"/>
</dbReference>
<dbReference type="PANTHER" id="PTHR31672:SF13">
    <property type="entry name" value="F-BOX PROTEIN CPR30-LIKE"/>
    <property type="match status" value="1"/>
</dbReference>
<dbReference type="Proteomes" id="UP000818029">
    <property type="component" value="Chromosome A02"/>
</dbReference>
<dbReference type="PROSITE" id="PS50181">
    <property type="entry name" value="FBOX"/>
    <property type="match status" value="1"/>
</dbReference>
<dbReference type="SUPFAM" id="SSF81383">
    <property type="entry name" value="F-box domain"/>
    <property type="match status" value="1"/>
</dbReference>
<dbReference type="InterPro" id="IPR006527">
    <property type="entry name" value="F-box-assoc_dom_typ1"/>
</dbReference>
<dbReference type="NCBIfam" id="TIGR01640">
    <property type="entry name" value="F_box_assoc_1"/>
    <property type="match status" value="1"/>
</dbReference>
<organism evidence="3 4">
    <name type="scientific">Gossypium hirsutum</name>
    <name type="common">Upland cotton</name>
    <name type="synonym">Gossypium mexicanum</name>
    <dbReference type="NCBI Taxonomy" id="3635"/>
    <lineage>
        <taxon>Eukaryota</taxon>
        <taxon>Viridiplantae</taxon>
        <taxon>Streptophyta</taxon>
        <taxon>Embryophyta</taxon>
        <taxon>Tracheophyta</taxon>
        <taxon>Spermatophyta</taxon>
        <taxon>Magnoliopsida</taxon>
        <taxon>eudicotyledons</taxon>
        <taxon>Gunneridae</taxon>
        <taxon>Pentapetalae</taxon>
        <taxon>rosids</taxon>
        <taxon>malvids</taxon>
        <taxon>Malvales</taxon>
        <taxon>Malvaceae</taxon>
        <taxon>Malvoideae</taxon>
        <taxon>Gossypium</taxon>
    </lineage>
</organism>
<dbReference type="InterPro" id="IPR001810">
    <property type="entry name" value="F-box_dom"/>
</dbReference>
<evidence type="ECO:0000256" key="1">
    <source>
        <dbReference type="SAM" id="MobiDB-lite"/>
    </source>
</evidence>